<keyword evidence="1" id="KW-0436">Ligase</keyword>
<keyword evidence="8" id="KW-0961">Cell wall biogenesis/degradation</keyword>
<dbReference type="Pfam" id="PF08245">
    <property type="entry name" value="Mur_ligase_M"/>
    <property type="match status" value="1"/>
</dbReference>
<dbReference type="Gene3D" id="3.40.50.720">
    <property type="entry name" value="NAD(P)-binding Rossmann-like Domain"/>
    <property type="match status" value="1"/>
</dbReference>
<evidence type="ECO:0000256" key="4">
    <source>
        <dbReference type="ARBA" id="ARBA00022840"/>
    </source>
</evidence>
<evidence type="ECO:0000313" key="15">
    <source>
        <dbReference type="Proteomes" id="UP000178880"/>
    </source>
</evidence>
<keyword evidence="10" id="KW-1133">Transmembrane helix</keyword>
<keyword evidence="4" id="KW-0067">ATP-binding</keyword>
<evidence type="ECO:0000313" key="14">
    <source>
        <dbReference type="EMBL" id="OGY99626.1"/>
    </source>
</evidence>
<keyword evidence="10" id="KW-0812">Transmembrane</keyword>
<proteinExistence type="predicted"/>
<evidence type="ECO:0000256" key="2">
    <source>
        <dbReference type="ARBA" id="ARBA00022618"/>
    </source>
</evidence>
<feature type="domain" description="Mur ligase N-terminal catalytic" evidence="11">
    <location>
        <begin position="77"/>
        <end position="151"/>
    </location>
</feature>
<dbReference type="InterPro" id="IPR050061">
    <property type="entry name" value="MurCDEF_pg_biosynth"/>
</dbReference>
<evidence type="ECO:0000259" key="13">
    <source>
        <dbReference type="Pfam" id="PF08245"/>
    </source>
</evidence>
<evidence type="ECO:0008006" key="16">
    <source>
        <dbReference type="Google" id="ProtNLM"/>
    </source>
</evidence>
<evidence type="ECO:0000256" key="1">
    <source>
        <dbReference type="ARBA" id="ARBA00022598"/>
    </source>
</evidence>
<organism evidence="14 15">
    <name type="scientific">Candidatus Liptonbacteria bacterium RIFCSPLOWO2_01_FULL_52_25</name>
    <dbReference type="NCBI Taxonomy" id="1798650"/>
    <lineage>
        <taxon>Bacteria</taxon>
        <taxon>Candidatus Liptoniibacteriota</taxon>
    </lineage>
</organism>
<dbReference type="GO" id="GO:0051301">
    <property type="term" value="P:cell division"/>
    <property type="evidence" value="ECO:0007669"/>
    <property type="project" value="UniProtKB-KW"/>
</dbReference>
<dbReference type="InterPro" id="IPR036565">
    <property type="entry name" value="Mur-like_cat_sf"/>
</dbReference>
<keyword evidence="10" id="KW-0472">Membrane</keyword>
<keyword evidence="2" id="KW-0132">Cell division</keyword>
<dbReference type="SUPFAM" id="SSF51984">
    <property type="entry name" value="MurCD N-terminal domain"/>
    <property type="match status" value="2"/>
</dbReference>
<dbReference type="GO" id="GO:0071555">
    <property type="term" value="P:cell wall organization"/>
    <property type="evidence" value="ECO:0007669"/>
    <property type="project" value="UniProtKB-KW"/>
</dbReference>
<dbReference type="Gene3D" id="3.40.1190.10">
    <property type="entry name" value="Mur-like, catalytic domain"/>
    <property type="match status" value="1"/>
</dbReference>
<dbReference type="InterPro" id="IPR004101">
    <property type="entry name" value="Mur_ligase_C"/>
</dbReference>
<evidence type="ECO:0000259" key="12">
    <source>
        <dbReference type="Pfam" id="PF02875"/>
    </source>
</evidence>
<evidence type="ECO:0000256" key="5">
    <source>
        <dbReference type="ARBA" id="ARBA00022960"/>
    </source>
</evidence>
<evidence type="ECO:0000256" key="9">
    <source>
        <dbReference type="SAM" id="MobiDB-lite"/>
    </source>
</evidence>
<evidence type="ECO:0000256" key="8">
    <source>
        <dbReference type="ARBA" id="ARBA00023316"/>
    </source>
</evidence>
<dbReference type="EMBL" id="MHLA01000014">
    <property type="protein sequence ID" value="OGY99626.1"/>
    <property type="molecule type" value="Genomic_DNA"/>
</dbReference>
<feature type="region of interest" description="Disordered" evidence="9">
    <location>
        <begin position="472"/>
        <end position="499"/>
    </location>
</feature>
<feature type="transmembrane region" description="Helical" evidence="10">
    <location>
        <begin position="20"/>
        <end position="43"/>
    </location>
</feature>
<comment type="caution">
    <text evidence="14">The sequence shown here is derived from an EMBL/GenBank/DDBJ whole genome shotgun (WGS) entry which is preliminary data.</text>
</comment>
<dbReference type="GO" id="GO:0009252">
    <property type="term" value="P:peptidoglycan biosynthetic process"/>
    <property type="evidence" value="ECO:0007669"/>
    <property type="project" value="UniProtKB-KW"/>
</dbReference>
<dbReference type="GO" id="GO:0016881">
    <property type="term" value="F:acid-amino acid ligase activity"/>
    <property type="evidence" value="ECO:0007669"/>
    <property type="project" value="InterPro"/>
</dbReference>
<feature type="domain" description="Mur ligase central" evidence="13">
    <location>
        <begin position="156"/>
        <end position="318"/>
    </location>
</feature>
<dbReference type="Proteomes" id="UP000178880">
    <property type="component" value="Unassembled WGS sequence"/>
</dbReference>
<feature type="domain" description="Mur ligase C-terminal" evidence="12">
    <location>
        <begin position="343"/>
        <end position="464"/>
    </location>
</feature>
<accession>A0A1G2CEH2</accession>
<dbReference type="STRING" id="1798650.A2945_03200"/>
<evidence type="ECO:0000259" key="11">
    <source>
        <dbReference type="Pfam" id="PF01225"/>
    </source>
</evidence>
<keyword evidence="7" id="KW-0131">Cell cycle</keyword>
<dbReference type="InterPro" id="IPR036615">
    <property type="entry name" value="Mur_ligase_C_dom_sf"/>
</dbReference>
<evidence type="ECO:0000256" key="6">
    <source>
        <dbReference type="ARBA" id="ARBA00022984"/>
    </source>
</evidence>
<dbReference type="Pfam" id="PF02875">
    <property type="entry name" value="Mur_ligase_C"/>
    <property type="match status" value="1"/>
</dbReference>
<dbReference type="GO" id="GO:0005524">
    <property type="term" value="F:ATP binding"/>
    <property type="evidence" value="ECO:0007669"/>
    <property type="project" value="UniProtKB-KW"/>
</dbReference>
<reference evidence="14 15" key="1">
    <citation type="journal article" date="2016" name="Nat. Commun.">
        <title>Thousands of microbial genomes shed light on interconnected biogeochemical processes in an aquifer system.</title>
        <authorList>
            <person name="Anantharaman K."/>
            <person name="Brown C.T."/>
            <person name="Hug L.A."/>
            <person name="Sharon I."/>
            <person name="Castelle C.J."/>
            <person name="Probst A.J."/>
            <person name="Thomas B.C."/>
            <person name="Singh A."/>
            <person name="Wilkins M.J."/>
            <person name="Karaoz U."/>
            <person name="Brodie E.L."/>
            <person name="Williams K.H."/>
            <person name="Hubbard S.S."/>
            <person name="Banfield J.F."/>
        </authorList>
    </citation>
    <scope>NUCLEOTIDE SEQUENCE [LARGE SCALE GENOMIC DNA]</scope>
</reference>
<evidence type="ECO:0000256" key="7">
    <source>
        <dbReference type="ARBA" id="ARBA00023306"/>
    </source>
</evidence>
<keyword evidence="6" id="KW-0573">Peptidoglycan synthesis</keyword>
<name>A0A1G2CEH2_9BACT</name>
<dbReference type="SUPFAM" id="SSF53623">
    <property type="entry name" value="MurD-like peptide ligases, catalytic domain"/>
    <property type="match status" value="1"/>
</dbReference>
<protein>
    <recommendedName>
        <fullName evidence="16">UDP-N-acetylmuramate--L-alanine ligase</fullName>
    </recommendedName>
</protein>
<sequence>MRMEKSIPLEAVRSSKKRRLLTGQVHFIGIGGIGMSALARYFLALNRAEGLALSAARQRRPFDKLRARPKMASNWLVSGSDTMASPLTQKLAKEGVNVKIGHLKGHVTPDLDLVVYSQAITPDNPELREAKRLHIPCRSYPEAVGRLTEKYRTIAVAGSHGKSTTAALIGLILKKASFDPTIIIGTELKELDGKNFRLGRGKYLVLEADEFGRAFHHYSPAFAIVTNVDREHLDVYQSLAGVQKGFLEFIGKIKTGGVAVLNKDNEPLVALESKIAAIARHNNIKVIWYSLYGSVAKKIKRALKIPGIHNVSNALAAYRLAAAMKIPGPKILSVFRSYRGSSRRFEYRGTCQVSGIKCQVYDDYAHHPTEIKATLQAFREKYPDSKIVCVFQPHQAKRLEALFKEFQTAFDGADTTLVLPIYKVAGRDKVKGQMSNVKCSSEALVRAIQKLRPARRVFYLKNPKHLKSALTMLLSSPPPPRPPRQLSSRPRKSASRQRQSALVVMMGAGDIVNYTDSLIK</sequence>
<dbReference type="InterPro" id="IPR013221">
    <property type="entry name" value="Mur_ligase_cen"/>
</dbReference>
<keyword evidence="3" id="KW-0547">Nucleotide-binding</keyword>
<evidence type="ECO:0000256" key="10">
    <source>
        <dbReference type="SAM" id="Phobius"/>
    </source>
</evidence>
<keyword evidence="5" id="KW-0133">Cell shape</keyword>
<dbReference type="PANTHER" id="PTHR43445:SF3">
    <property type="entry name" value="UDP-N-ACETYLMURAMATE--L-ALANINE LIGASE"/>
    <property type="match status" value="1"/>
</dbReference>
<dbReference type="Pfam" id="PF01225">
    <property type="entry name" value="Mur_ligase"/>
    <property type="match status" value="1"/>
</dbReference>
<evidence type="ECO:0000256" key="3">
    <source>
        <dbReference type="ARBA" id="ARBA00022741"/>
    </source>
</evidence>
<dbReference type="PANTHER" id="PTHR43445">
    <property type="entry name" value="UDP-N-ACETYLMURAMATE--L-ALANINE LIGASE-RELATED"/>
    <property type="match status" value="1"/>
</dbReference>
<dbReference type="SUPFAM" id="SSF53244">
    <property type="entry name" value="MurD-like peptide ligases, peptide-binding domain"/>
    <property type="match status" value="1"/>
</dbReference>
<dbReference type="AlphaFoldDB" id="A0A1G2CEH2"/>
<gene>
    <name evidence="14" type="ORF">A2945_03200</name>
</gene>
<dbReference type="GO" id="GO:0008360">
    <property type="term" value="P:regulation of cell shape"/>
    <property type="evidence" value="ECO:0007669"/>
    <property type="project" value="UniProtKB-KW"/>
</dbReference>
<dbReference type="Gene3D" id="3.90.190.20">
    <property type="entry name" value="Mur ligase, C-terminal domain"/>
    <property type="match status" value="1"/>
</dbReference>
<dbReference type="InterPro" id="IPR000713">
    <property type="entry name" value="Mur_ligase_N"/>
</dbReference>